<name>A0A8J3BT22_9FLAO</name>
<dbReference type="Proteomes" id="UP000612329">
    <property type="component" value="Unassembled WGS sequence"/>
</dbReference>
<sequence length="298" mass="34017">MGQSGTKDLKITSDSIKKDLTYLASDELQGRNTGTPGIEKAAHYIEDRFKKNHIKPYFKTYRDSFRVKEVTGYNIIGFIEGNDPVLKDEVVILGAHYDHIGFGKKVENDSIANGANDDASGTCAVMVMADYFALKKNNKRSIMFALFSGEEMGLLGSKHLAKKLKSEGLNLYTMIEFEMIGVPMVDKDYQAYITGFDLSNMASKINEYTNLNLVGLLPKAEEYQLFYRSDNYSFYKEFNKPCQTISTFDFTNYNYYHHVKDEANQMDYEFMADLINKLVPAIEKMSNTQTKEIQMNNE</sequence>
<feature type="domain" description="Peptidase M28" evidence="1">
    <location>
        <begin position="74"/>
        <end position="272"/>
    </location>
</feature>
<dbReference type="InterPro" id="IPR045175">
    <property type="entry name" value="M28_fam"/>
</dbReference>
<dbReference type="GO" id="GO:0006508">
    <property type="term" value="P:proteolysis"/>
    <property type="evidence" value="ECO:0007669"/>
    <property type="project" value="InterPro"/>
</dbReference>
<protein>
    <submittedName>
        <fullName evidence="2">Peptidase M28</fullName>
    </submittedName>
</protein>
<dbReference type="Gene3D" id="3.40.630.10">
    <property type="entry name" value="Zn peptidases"/>
    <property type="match status" value="1"/>
</dbReference>
<dbReference type="Pfam" id="PF04389">
    <property type="entry name" value="Peptidase_M28"/>
    <property type="match status" value="1"/>
</dbReference>
<dbReference type="AlphaFoldDB" id="A0A8J3BT22"/>
<evidence type="ECO:0000313" key="3">
    <source>
        <dbReference type="Proteomes" id="UP000612329"/>
    </source>
</evidence>
<gene>
    <name evidence="2" type="ORF">GCM10007962_29950</name>
</gene>
<dbReference type="InterPro" id="IPR007484">
    <property type="entry name" value="Peptidase_M28"/>
</dbReference>
<dbReference type="EMBL" id="BMNR01000008">
    <property type="protein sequence ID" value="GGK33503.1"/>
    <property type="molecule type" value="Genomic_DNA"/>
</dbReference>
<dbReference type="PANTHER" id="PTHR12147:SF26">
    <property type="entry name" value="PEPTIDASE M28 DOMAIN-CONTAINING PROTEIN"/>
    <property type="match status" value="1"/>
</dbReference>
<proteinExistence type="predicted"/>
<evidence type="ECO:0000259" key="1">
    <source>
        <dbReference type="Pfam" id="PF04389"/>
    </source>
</evidence>
<evidence type="ECO:0000313" key="2">
    <source>
        <dbReference type="EMBL" id="GGK33503.1"/>
    </source>
</evidence>
<keyword evidence="3" id="KW-1185">Reference proteome</keyword>
<dbReference type="PANTHER" id="PTHR12147">
    <property type="entry name" value="METALLOPEPTIDASE M28 FAMILY MEMBER"/>
    <property type="match status" value="1"/>
</dbReference>
<organism evidence="2 3">
    <name type="scientific">Yeosuana aromativorans</name>
    <dbReference type="NCBI Taxonomy" id="288019"/>
    <lineage>
        <taxon>Bacteria</taxon>
        <taxon>Pseudomonadati</taxon>
        <taxon>Bacteroidota</taxon>
        <taxon>Flavobacteriia</taxon>
        <taxon>Flavobacteriales</taxon>
        <taxon>Flavobacteriaceae</taxon>
        <taxon>Yeosuana</taxon>
    </lineage>
</organism>
<reference evidence="2" key="1">
    <citation type="journal article" date="2014" name="Int. J. Syst. Evol. Microbiol.">
        <title>Complete genome sequence of Corynebacterium casei LMG S-19264T (=DSM 44701T), isolated from a smear-ripened cheese.</title>
        <authorList>
            <consortium name="US DOE Joint Genome Institute (JGI-PGF)"/>
            <person name="Walter F."/>
            <person name="Albersmeier A."/>
            <person name="Kalinowski J."/>
            <person name="Ruckert C."/>
        </authorList>
    </citation>
    <scope>NUCLEOTIDE SEQUENCE</scope>
    <source>
        <strain evidence="2">JCM 12862</strain>
    </source>
</reference>
<dbReference type="GO" id="GO:0008235">
    <property type="term" value="F:metalloexopeptidase activity"/>
    <property type="evidence" value="ECO:0007669"/>
    <property type="project" value="InterPro"/>
</dbReference>
<comment type="caution">
    <text evidence="2">The sequence shown here is derived from an EMBL/GenBank/DDBJ whole genome shotgun (WGS) entry which is preliminary data.</text>
</comment>
<reference evidence="2" key="2">
    <citation type="submission" date="2020-09" db="EMBL/GenBank/DDBJ databases">
        <authorList>
            <person name="Sun Q."/>
            <person name="Ohkuma M."/>
        </authorList>
    </citation>
    <scope>NUCLEOTIDE SEQUENCE</scope>
    <source>
        <strain evidence="2">JCM 12862</strain>
    </source>
</reference>
<dbReference type="SUPFAM" id="SSF53187">
    <property type="entry name" value="Zn-dependent exopeptidases"/>
    <property type="match status" value="1"/>
</dbReference>
<accession>A0A8J3BT22</accession>